<protein>
    <submittedName>
        <fullName evidence="2">Uncharacterized protein</fullName>
    </submittedName>
</protein>
<keyword evidence="1" id="KW-0812">Transmembrane</keyword>
<dbReference type="RefSeq" id="WP_163945487.1">
    <property type="nucleotide sequence ID" value="NZ_JAAHBU010000161.1"/>
</dbReference>
<dbReference type="EMBL" id="JAAHBU010000161">
    <property type="protein sequence ID" value="NER64615.1"/>
    <property type="molecule type" value="Genomic_DNA"/>
</dbReference>
<feature type="transmembrane region" description="Helical" evidence="1">
    <location>
        <begin position="6"/>
        <end position="27"/>
    </location>
</feature>
<gene>
    <name evidence="2" type="ORF">G3436_12905</name>
</gene>
<evidence type="ECO:0000313" key="2">
    <source>
        <dbReference type="EMBL" id="NER64615.1"/>
    </source>
</evidence>
<keyword evidence="3" id="KW-1185">Reference proteome</keyword>
<dbReference type="AlphaFoldDB" id="A0A6B3NN29"/>
<sequence>MEISALSIGVDIATSVAIVGSAVTFMYNQRRQNKTEAVMKLHEQVRTISIQQLQEELETLSRQYTHQIIAPTQKILNIGRLSHRLLEQDAPPERAREVLIDSNRFEETQRSIADLIEQTRLFIKEVHAAKYRIFPVLYNLREGAALIQEYRECSEALIEASNQLGPQHTSLMKETLAFTQALGASGEDQQALKMQWLRMAFSIAQDDDYRSWVDLFIEDGKEPAYWEAMGASDIELKQELCGTVALRIMRMLEQDPGRAACQQILMVHKPAIALTTQAKRLLVLLSASIAWLSCKAEDRTSDTMEQLKLAFASKELLALESELY</sequence>
<comment type="caution">
    <text evidence="2">The sequence shown here is derived from an EMBL/GenBank/DDBJ whole genome shotgun (WGS) entry which is preliminary data.</text>
</comment>
<keyword evidence="1" id="KW-1133">Transmembrane helix</keyword>
<proteinExistence type="predicted"/>
<reference evidence="2 3" key="1">
    <citation type="submission" date="2020-02" db="EMBL/GenBank/DDBJ databases">
        <title>Broccoli isolated Pseudomonas sp.</title>
        <authorList>
            <person name="Fujikawa T."/>
            <person name="Sawada H."/>
        </authorList>
    </citation>
    <scope>NUCLEOTIDE SEQUENCE [LARGE SCALE GENOMIC DNA]</scope>
    <source>
        <strain evidence="2 3">MAFF212427</strain>
    </source>
</reference>
<keyword evidence="1" id="KW-0472">Membrane</keyword>
<name>A0A6B3NN29_9PSED</name>
<evidence type="ECO:0000256" key="1">
    <source>
        <dbReference type="SAM" id="Phobius"/>
    </source>
</evidence>
<organism evidence="2 3">
    <name type="scientific">Pseudomonas brassicae</name>
    <dbReference type="NCBI Taxonomy" id="2708063"/>
    <lineage>
        <taxon>Bacteria</taxon>
        <taxon>Pseudomonadati</taxon>
        <taxon>Pseudomonadota</taxon>
        <taxon>Gammaproteobacteria</taxon>
        <taxon>Pseudomonadales</taxon>
        <taxon>Pseudomonadaceae</taxon>
        <taxon>Pseudomonas</taxon>
    </lineage>
</organism>
<accession>A0A6B3NN29</accession>
<evidence type="ECO:0000313" key="3">
    <source>
        <dbReference type="Proteomes" id="UP000482634"/>
    </source>
</evidence>
<dbReference type="Proteomes" id="UP000482634">
    <property type="component" value="Unassembled WGS sequence"/>
</dbReference>